<feature type="signal peptide" evidence="1">
    <location>
        <begin position="1"/>
        <end position="22"/>
    </location>
</feature>
<evidence type="ECO:0000256" key="1">
    <source>
        <dbReference type="SAM" id="SignalP"/>
    </source>
</evidence>
<proteinExistence type="predicted"/>
<dbReference type="RefSeq" id="WP_187660883.1">
    <property type="nucleotide sequence ID" value="NZ_JACTAB010000006.1"/>
</dbReference>
<protein>
    <submittedName>
        <fullName evidence="2">Uncharacterized protein</fullName>
    </submittedName>
</protein>
<name>A0ABU9E4E6_9FLAO</name>
<dbReference type="EMBL" id="JBBPCB010000006">
    <property type="protein sequence ID" value="MEK8180772.1"/>
    <property type="molecule type" value="Genomic_DNA"/>
</dbReference>
<organism evidence="2 3">
    <name type="scientific">Flavobacterium buctense</name>
    <dbReference type="NCBI Taxonomy" id="1648146"/>
    <lineage>
        <taxon>Bacteria</taxon>
        <taxon>Pseudomonadati</taxon>
        <taxon>Bacteroidota</taxon>
        <taxon>Flavobacteriia</taxon>
        <taxon>Flavobacteriales</taxon>
        <taxon>Flavobacteriaceae</taxon>
        <taxon>Flavobacterium</taxon>
    </lineage>
</organism>
<sequence>MRTRLLITLTASLLVLFTKVVAQSTPPCASNSMNIFKVTPQPGELLIDYYDSNFTPQKCSFKFTLKENVYSNRTRIGRPIFSIITVPFKVREAQDNKPQFVSTGVKNAGINIGLLNWKTDRYFANQTVSTHKLSFGAIIAPSGEELNIDNTDGQIVTKSTQLFISAGLTATYTYNAISFVAIPIGYDFATTSDGRKWMYNQKWWWGFGIGIDTKLLGF</sequence>
<comment type="caution">
    <text evidence="2">The sequence shown here is derived from an EMBL/GenBank/DDBJ whole genome shotgun (WGS) entry which is preliminary data.</text>
</comment>
<dbReference type="Proteomes" id="UP001491349">
    <property type="component" value="Unassembled WGS sequence"/>
</dbReference>
<evidence type="ECO:0000313" key="3">
    <source>
        <dbReference type="Proteomes" id="UP001491349"/>
    </source>
</evidence>
<evidence type="ECO:0000313" key="2">
    <source>
        <dbReference type="EMBL" id="MEK8180772.1"/>
    </source>
</evidence>
<accession>A0ABU9E4E6</accession>
<gene>
    <name evidence="2" type="ORF">WMW71_10515</name>
</gene>
<reference evidence="2 3" key="1">
    <citation type="submission" date="2024-04" db="EMBL/GenBank/DDBJ databases">
        <title>draft genome sequnece of Flavobacterium buctense JCM 30750.</title>
        <authorList>
            <person name="Kim D.-U."/>
        </authorList>
    </citation>
    <scope>NUCLEOTIDE SEQUENCE [LARGE SCALE GENOMIC DNA]</scope>
    <source>
        <strain evidence="2 3">JCM 30750</strain>
    </source>
</reference>
<keyword evidence="3" id="KW-1185">Reference proteome</keyword>
<keyword evidence="1" id="KW-0732">Signal</keyword>
<feature type="chain" id="PRO_5045058848" evidence="1">
    <location>
        <begin position="23"/>
        <end position="218"/>
    </location>
</feature>